<gene>
    <name evidence="2" type="ORF">J0P97_10280</name>
</gene>
<reference evidence="2 3" key="1">
    <citation type="submission" date="2021-03" db="EMBL/GenBank/DDBJ databases">
        <title>Microbacterium pauli sp. nov., isolated from microfiltered milk.</title>
        <authorList>
            <person name="Bellassi P."/>
            <person name="Fontana A."/>
            <person name="Callegari M.L."/>
            <person name="Lorenzo M."/>
            <person name="Cappa F."/>
        </authorList>
    </citation>
    <scope>NUCLEOTIDE SEQUENCE [LARGE SCALE GENOMIC DNA]</scope>
    <source>
        <strain evidence="2 3">DSM 18909</strain>
    </source>
</reference>
<keyword evidence="3" id="KW-1185">Reference proteome</keyword>
<evidence type="ECO:0000313" key="3">
    <source>
        <dbReference type="Proteomes" id="UP000740605"/>
    </source>
</evidence>
<evidence type="ECO:0000259" key="1">
    <source>
        <dbReference type="Pfam" id="PF04471"/>
    </source>
</evidence>
<dbReference type="InterPro" id="IPR011335">
    <property type="entry name" value="Restrct_endonuc-II-like"/>
</dbReference>
<accession>A0ABS5XV98</accession>
<organism evidence="2 3">
    <name type="scientific">Microbacterium flavum</name>
    <dbReference type="NCBI Taxonomy" id="415216"/>
    <lineage>
        <taxon>Bacteria</taxon>
        <taxon>Bacillati</taxon>
        <taxon>Actinomycetota</taxon>
        <taxon>Actinomycetes</taxon>
        <taxon>Micrococcales</taxon>
        <taxon>Microbacteriaceae</taxon>
        <taxon>Microbacterium</taxon>
    </lineage>
</organism>
<dbReference type="Gene3D" id="3.40.1350.10">
    <property type="match status" value="1"/>
</dbReference>
<evidence type="ECO:0000313" key="2">
    <source>
        <dbReference type="EMBL" id="MBT8798458.1"/>
    </source>
</evidence>
<feature type="domain" description="Restriction endonuclease type IV Mrr" evidence="1">
    <location>
        <begin position="3"/>
        <end position="101"/>
    </location>
</feature>
<dbReference type="Pfam" id="PF04471">
    <property type="entry name" value="Mrr_cat"/>
    <property type="match status" value="1"/>
</dbReference>
<name>A0ABS5XV98_9MICO</name>
<comment type="caution">
    <text evidence="2">The sequence shown here is derived from an EMBL/GenBank/DDBJ whole genome shotgun (WGS) entry which is preliminary data.</text>
</comment>
<dbReference type="SUPFAM" id="SSF52980">
    <property type="entry name" value="Restriction endonuclease-like"/>
    <property type="match status" value="1"/>
</dbReference>
<proteinExistence type="predicted"/>
<keyword evidence="2" id="KW-0378">Hydrolase</keyword>
<dbReference type="RefSeq" id="WP_215487685.1">
    <property type="nucleotide sequence ID" value="NZ_BAAAPJ010000006.1"/>
</dbReference>
<keyword evidence="2" id="KW-0255">Endonuclease</keyword>
<dbReference type="EMBL" id="JAFLHG010000008">
    <property type="protein sequence ID" value="MBT8798458.1"/>
    <property type="molecule type" value="Genomic_DNA"/>
</dbReference>
<keyword evidence="2" id="KW-0540">Nuclease</keyword>
<sequence length="280" mass="31053">MTFSWRMAEALAAAYMREIGFADAATTRALVDGGLDVIASKAAAQVKHQSSPVGAPAVQQLKGAGWRYAHLLFFSSSGFTALAQAAANDDGIALFAFDELNSVSPLNAVAERLPELLRVLDVEADCRARDEGAWIRSMAWGPVALRRVDGSLAKFPDPVMTTSEYELGRIVPDRHEFLRLREFVKDGRYRRDSEIDELRQRAEEALESSPDETMLCLAEVDRLRTENLLDFESEIGAMVPDVAALRELLHRETRQRLEALGRDPGPYTFADALTDRLDLV</sequence>
<dbReference type="Proteomes" id="UP000740605">
    <property type="component" value="Unassembled WGS sequence"/>
</dbReference>
<dbReference type="InterPro" id="IPR011856">
    <property type="entry name" value="tRNA_endonuc-like_dom_sf"/>
</dbReference>
<dbReference type="InterPro" id="IPR007560">
    <property type="entry name" value="Restrct_endonuc_IV_Mrr"/>
</dbReference>
<dbReference type="GO" id="GO:0004519">
    <property type="term" value="F:endonuclease activity"/>
    <property type="evidence" value="ECO:0007669"/>
    <property type="project" value="UniProtKB-KW"/>
</dbReference>
<protein>
    <submittedName>
        <fullName evidence="2">Restriction endonuclease</fullName>
    </submittedName>
</protein>